<dbReference type="Gene3D" id="1.10.600.10">
    <property type="entry name" value="Farnesyl Diphosphate Synthase"/>
    <property type="match status" value="1"/>
</dbReference>
<evidence type="ECO:0000256" key="3">
    <source>
        <dbReference type="ARBA" id="ARBA00022679"/>
    </source>
</evidence>
<evidence type="ECO:0000256" key="1">
    <source>
        <dbReference type="ARBA" id="ARBA00001946"/>
    </source>
</evidence>
<evidence type="ECO:0008006" key="7">
    <source>
        <dbReference type="Google" id="ProtNLM"/>
    </source>
</evidence>
<organism evidence="6">
    <name type="scientific">marine metagenome</name>
    <dbReference type="NCBI Taxonomy" id="408172"/>
    <lineage>
        <taxon>unclassified sequences</taxon>
        <taxon>metagenomes</taxon>
        <taxon>ecological metagenomes</taxon>
    </lineage>
</organism>
<evidence type="ECO:0000256" key="4">
    <source>
        <dbReference type="ARBA" id="ARBA00022723"/>
    </source>
</evidence>
<dbReference type="InterPro" id="IPR033749">
    <property type="entry name" value="Polyprenyl_synt_CS"/>
</dbReference>
<reference evidence="6" key="1">
    <citation type="submission" date="2018-05" db="EMBL/GenBank/DDBJ databases">
        <authorList>
            <person name="Lanie J.A."/>
            <person name="Ng W.-L."/>
            <person name="Kazmierczak K.M."/>
            <person name="Andrzejewski T.M."/>
            <person name="Davidsen T.M."/>
            <person name="Wayne K.J."/>
            <person name="Tettelin H."/>
            <person name="Glass J.I."/>
            <person name="Rusch D."/>
            <person name="Podicherti R."/>
            <person name="Tsui H.-C.T."/>
            <person name="Winkler M.E."/>
        </authorList>
    </citation>
    <scope>NUCLEOTIDE SEQUENCE</scope>
</reference>
<keyword evidence="3" id="KW-0808">Transferase</keyword>
<keyword evidence="5" id="KW-0460">Magnesium</keyword>
<gene>
    <name evidence="6" type="ORF">METZ01_LOCUS235974</name>
</gene>
<dbReference type="CDD" id="cd00685">
    <property type="entry name" value="Trans_IPPS_HT"/>
    <property type="match status" value="1"/>
</dbReference>
<dbReference type="SFLD" id="SFLDS00005">
    <property type="entry name" value="Isoprenoid_Synthase_Type_I"/>
    <property type="match status" value="1"/>
</dbReference>
<dbReference type="EMBL" id="UINC01059564">
    <property type="protein sequence ID" value="SVB83120.1"/>
    <property type="molecule type" value="Genomic_DNA"/>
</dbReference>
<evidence type="ECO:0000313" key="6">
    <source>
        <dbReference type="EMBL" id="SVB83120.1"/>
    </source>
</evidence>
<comment type="cofactor">
    <cofactor evidence="1">
        <name>Mg(2+)</name>
        <dbReference type="ChEBI" id="CHEBI:18420"/>
    </cofactor>
</comment>
<name>A0A382H773_9ZZZZ</name>
<sequence>MTQLQTILTPILDELASVDDRLAEFSQSSDLPILDELLQHVFASKGKRARPALTILASGFHQHDKSNVVTMAAAVEMLHVATLIHDDTVDEADTRRGRITISSGWGDRLAVLVGDYVFAASATFVCDTGDIKVIRRFSQTIMELSRGELQEISLSGDTTGNLAEYLQRIYFKTGSLFATSGESGARLSGADPSEVDALTSYSRKIGTAFQIVDDILDF</sequence>
<dbReference type="GO" id="GO:0046872">
    <property type="term" value="F:metal ion binding"/>
    <property type="evidence" value="ECO:0007669"/>
    <property type="project" value="UniProtKB-KW"/>
</dbReference>
<comment type="similarity">
    <text evidence="2">Belongs to the FPP/GGPP synthase family.</text>
</comment>
<accession>A0A382H773</accession>
<dbReference type="PANTHER" id="PTHR12001:SF69">
    <property type="entry name" value="ALL TRANS-POLYPRENYL-DIPHOSPHATE SYNTHASE PDSS1"/>
    <property type="match status" value="1"/>
</dbReference>
<dbReference type="PANTHER" id="PTHR12001">
    <property type="entry name" value="GERANYLGERANYL PYROPHOSPHATE SYNTHASE"/>
    <property type="match status" value="1"/>
</dbReference>
<dbReference type="GO" id="GO:0008299">
    <property type="term" value="P:isoprenoid biosynthetic process"/>
    <property type="evidence" value="ECO:0007669"/>
    <property type="project" value="InterPro"/>
</dbReference>
<dbReference type="SUPFAM" id="SSF48576">
    <property type="entry name" value="Terpenoid synthases"/>
    <property type="match status" value="1"/>
</dbReference>
<keyword evidence="4" id="KW-0479">Metal-binding</keyword>
<dbReference type="PROSITE" id="PS00723">
    <property type="entry name" value="POLYPRENYL_SYNTHASE_1"/>
    <property type="match status" value="1"/>
</dbReference>
<feature type="non-terminal residue" evidence="6">
    <location>
        <position position="218"/>
    </location>
</feature>
<proteinExistence type="inferred from homology"/>
<dbReference type="GO" id="GO:0004659">
    <property type="term" value="F:prenyltransferase activity"/>
    <property type="evidence" value="ECO:0007669"/>
    <property type="project" value="InterPro"/>
</dbReference>
<dbReference type="AlphaFoldDB" id="A0A382H773"/>
<dbReference type="InterPro" id="IPR000092">
    <property type="entry name" value="Polyprenyl_synt"/>
</dbReference>
<dbReference type="PROSITE" id="PS00444">
    <property type="entry name" value="POLYPRENYL_SYNTHASE_2"/>
    <property type="match status" value="1"/>
</dbReference>
<evidence type="ECO:0000256" key="2">
    <source>
        <dbReference type="ARBA" id="ARBA00006706"/>
    </source>
</evidence>
<dbReference type="Pfam" id="PF00348">
    <property type="entry name" value="polyprenyl_synt"/>
    <property type="match status" value="1"/>
</dbReference>
<protein>
    <recommendedName>
        <fullName evidence="7">Polyprenyl synthetase family protein</fullName>
    </recommendedName>
</protein>
<dbReference type="InterPro" id="IPR008949">
    <property type="entry name" value="Isoprenoid_synthase_dom_sf"/>
</dbReference>
<evidence type="ECO:0000256" key="5">
    <source>
        <dbReference type="ARBA" id="ARBA00022842"/>
    </source>
</evidence>